<evidence type="ECO:0000259" key="1">
    <source>
        <dbReference type="SMART" id="SM00966"/>
    </source>
</evidence>
<protein>
    <submittedName>
        <fullName evidence="2">AbrB family transcriptional regulator</fullName>
    </submittedName>
</protein>
<dbReference type="EMBL" id="CP019607">
    <property type="protein sequence ID" value="AQP51518.1"/>
    <property type="molecule type" value="Genomic_DNA"/>
</dbReference>
<evidence type="ECO:0000313" key="3">
    <source>
        <dbReference type="Proteomes" id="UP000188235"/>
    </source>
</evidence>
<dbReference type="InterPro" id="IPR007159">
    <property type="entry name" value="SpoVT-AbrB_dom"/>
</dbReference>
<dbReference type="AlphaFoldDB" id="A0A1Q2CZG6"/>
<dbReference type="Pfam" id="PF04014">
    <property type="entry name" value="MazE_antitoxin"/>
    <property type="match status" value="1"/>
</dbReference>
<dbReference type="SMART" id="SM00966">
    <property type="entry name" value="SpoVT_AbrB"/>
    <property type="match status" value="1"/>
</dbReference>
<keyword evidence="3" id="KW-1185">Reference proteome</keyword>
<accession>A0A1Q2CZG6</accession>
<name>A0A1Q2CZG6_9ACTN</name>
<sequence>MPIERLPELPGKFAASVKVGPKGQIVIPKGARDLFGINPGDTVLILADVEQGIAILPGGALDQLLAAAFPKDDA</sequence>
<reference evidence="2 3" key="1">
    <citation type="journal article" date="2008" name="Int. J. Syst. Evol. Microbiol.">
        <title>Tessaracoccus flavescens sp. nov., isolated from marine sediment.</title>
        <authorList>
            <person name="Lee D.W."/>
            <person name="Lee S.D."/>
        </authorList>
    </citation>
    <scope>NUCLEOTIDE SEQUENCE [LARGE SCALE GENOMIC DNA]</scope>
    <source>
        <strain evidence="2 3">SST-39T</strain>
    </source>
</reference>
<dbReference type="RefSeq" id="WP_077350902.1">
    <property type="nucleotide sequence ID" value="NZ_CP019607.1"/>
</dbReference>
<dbReference type="OrthoDB" id="9812495at2"/>
<dbReference type="InterPro" id="IPR037914">
    <property type="entry name" value="SpoVT-AbrB_sf"/>
</dbReference>
<dbReference type="STRING" id="399497.BW733_12560"/>
<dbReference type="Proteomes" id="UP000188235">
    <property type="component" value="Chromosome"/>
</dbReference>
<dbReference type="NCBIfam" id="TIGR01439">
    <property type="entry name" value="lp_hng_hel_AbrB"/>
    <property type="match status" value="1"/>
</dbReference>
<dbReference type="KEGG" id="tfa:BW733_12560"/>
<dbReference type="Gene3D" id="2.10.260.10">
    <property type="match status" value="1"/>
</dbReference>
<evidence type="ECO:0000313" key="2">
    <source>
        <dbReference type="EMBL" id="AQP51518.1"/>
    </source>
</evidence>
<organism evidence="2 3">
    <name type="scientific">Tessaracoccus flavescens</name>
    <dbReference type="NCBI Taxonomy" id="399497"/>
    <lineage>
        <taxon>Bacteria</taxon>
        <taxon>Bacillati</taxon>
        <taxon>Actinomycetota</taxon>
        <taxon>Actinomycetes</taxon>
        <taxon>Propionibacteriales</taxon>
        <taxon>Propionibacteriaceae</taxon>
        <taxon>Tessaracoccus</taxon>
    </lineage>
</organism>
<proteinExistence type="predicted"/>
<feature type="domain" description="SpoVT-AbrB" evidence="1">
    <location>
        <begin position="17"/>
        <end position="63"/>
    </location>
</feature>
<dbReference type="SUPFAM" id="SSF89447">
    <property type="entry name" value="AbrB/MazE/MraZ-like"/>
    <property type="match status" value="1"/>
</dbReference>
<gene>
    <name evidence="2" type="ORF">BW733_12560</name>
</gene>
<dbReference type="GO" id="GO:0003677">
    <property type="term" value="F:DNA binding"/>
    <property type="evidence" value="ECO:0007669"/>
    <property type="project" value="InterPro"/>
</dbReference>